<protein>
    <submittedName>
        <fullName evidence="2">Uncharacterized protein</fullName>
    </submittedName>
</protein>
<dbReference type="AlphaFoldDB" id="A0A1X6ZU22"/>
<accession>A0A1X6ZU22</accession>
<proteinExistence type="predicted"/>
<sequence>MFNWFRSAPRATSREPMDTPEIARMTPRELADLPLVPPMAPAREASRDSRMAAPAAARPAAC</sequence>
<reference evidence="2 3" key="1">
    <citation type="submission" date="2017-03" db="EMBL/GenBank/DDBJ databases">
        <authorList>
            <person name="Afonso C.L."/>
            <person name="Miller P.J."/>
            <person name="Scott M.A."/>
            <person name="Spackman E."/>
            <person name="Goraichik I."/>
            <person name="Dimitrov K.M."/>
            <person name="Suarez D.L."/>
            <person name="Swayne D.E."/>
        </authorList>
    </citation>
    <scope>NUCLEOTIDE SEQUENCE [LARGE SCALE GENOMIC DNA]</scope>
    <source>
        <strain evidence="2 3">CECT 7751</strain>
    </source>
</reference>
<organism evidence="2 3">
    <name type="scientific">Pseudooceanicola marinus</name>
    <dbReference type="NCBI Taxonomy" id="396013"/>
    <lineage>
        <taxon>Bacteria</taxon>
        <taxon>Pseudomonadati</taxon>
        <taxon>Pseudomonadota</taxon>
        <taxon>Alphaproteobacteria</taxon>
        <taxon>Rhodobacterales</taxon>
        <taxon>Paracoccaceae</taxon>
        <taxon>Pseudooceanicola</taxon>
    </lineage>
</organism>
<evidence type="ECO:0000313" key="3">
    <source>
        <dbReference type="Proteomes" id="UP000193963"/>
    </source>
</evidence>
<evidence type="ECO:0000313" key="2">
    <source>
        <dbReference type="EMBL" id="SLN61311.1"/>
    </source>
</evidence>
<dbReference type="Proteomes" id="UP000193963">
    <property type="component" value="Unassembled WGS sequence"/>
</dbReference>
<dbReference type="OrthoDB" id="8372866at2"/>
<evidence type="ECO:0000256" key="1">
    <source>
        <dbReference type="SAM" id="MobiDB-lite"/>
    </source>
</evidence>
<feature type="region of interest" description="Disordered" evidence="1">
    <location>
        <begin position="1"/>
        <end position="62"/>
    </location>
</feature>
<name>A0A1X6ZU22_9RHOB</name>
<dbReference type="RefSeq" id="WP_085889104.1">
    <property type="nucleotide sequence ID" value="NZ_FWFN01000006.1"/>
</dbReference>
<feature type="compositionally biased region" description="Low complexity" evidence="1">
    <location>
        <begin position="51"/>
        <end position="62"/>
    </location>
</feature>
<keyword evidence="3" id="KW-1185">Reference proteome</keyword>
<dbReference type="EMBL" id="FWFN01000006">
    <property type="protein sequence ID" value="SLN61311.1"/>
    <property type="molecule type" value="Genomic_DNA"/>
</dbReference>
<gene>
    <name evidence="2" type="ORF">PSM7751_03073</name>
</gene>